<protein>
    <submittedName>
        <fullName evidence="1">Uncharacterized protein</fullName>
    </submittedName>
</protein>
<reference evidence="1 2" key="1">
    <citation type="submission" date="2015-11" db="EMBL/GenBank/DDBJ databases">
        <title>Expanding the genomic diversity of Burkholderia species for the development of highly accurate diagnostics.</title>
        <authorList>
            <person name="Sahl J."/>
            <person name="Keim P."/>
            <person name="Wagner D."/>
        </authorList>
    </citation>
    <scope>NUCLEOTIDE SEQUENCE [LARGE SCALE GENOMIC DNA]</scope>
    <source>
        <strain evidence="1 2">MSMB1137WGS</strain>
    </source>
</reference>
<accession>A0AAW3NII0</accession>
<gene>
    <name evidence="1" type="ORF">WK53_29965</name>
</gene>
<dbReference type="AlphaFoldDB" id="A0AAW3NII0"/>
<evidence type="ECO:0000313" key="2">
    <source>
        <dbReference type="Proteomes" id="UP000056732"/>
    </source>
</evidence>
<proteinExistence type="predicted"/>
<dbReference type="Proteomes" id="UP000056732">
    <property type="component" value="Unassembled WGS sequence"/>
</dbReference>
<organism evidence="1 2">
    <name type="scientific">Burkholderia ubonensis</name>
    <dbReference type="NCBI Taxonomy" id="101571"/>
    <lineage>
        <taxon>Bacteria</taxon>
        <taxon>Pseudomonadati</taxon>
        <taxon>Pseudomonadota</taxon>
        <taxon>Betaproteobacteria</taxon>
        <taxon>Burkholderiales</taxon>
        <taxon>Burkholderiaceae</taxon>
        <taxon>Burkholderia</taxon>
        <taxon>Burkholderia cepacia complex</taxon>
    </lineage>
</organism>
<dbReference type="EMBL" id="LPDO01000049">
    <property type="protein sequence ID" value="KVT57075.1"/>
    <property type="molecule type" value="Genomic_DNA"/>
</dbReference>
<comment type="caution">
    <text evidence="1">The sequence shown here is derived from an EMBL/GenBank/DDBJ whole genome shotgun (WGS) entry which is preliminary data.</text>
</comment>
<evidence type="ECO:0000313" key="1">
    <source>
        <dbReference type="EMBL" id="KVT57075.1"/>
    </source>
</evidence>
<name>A0AAW3NII0_9BURK</name>
<sequence length="91" mass="10489">MSECYCAILPEHLAPLARPILQLLRGERTIAIILIWNSTRHRQINLCEVFPTQQAWFVQKCFNEQCVAGEHALCWHDSKQHHECDALHGAV</sequence>